<accession>A0A814XSM2</accession>
<evidence type="ECO:0000256" key="1">
    <source>
        <dbReference type="SAM" id="SignalP"/>
    </source>
</evidence>
<dbReference type="PANTHER" id="PTHR23282:SF137">
    <property type="entry name" value="MAM DOMAIN-CONTAINING GLYCOSYLPHOSPHATIDYLINOSITOL ANCHOR PROTEIN 2"/>
    <property type="match status" value="1"/>
</dbReference>
<dbReference type="Proteomes" id="UP000681722">
    <property type="component" value="Unassembled WGS sequence"/>
</dbReference>
<feature type="chain" id="PRO_5036226457" description="MAM domain-containing protein" evidence="1">
    <location>
        <begin position="20"/>
        <end position="317"/>
    </location>
</feature>
<dbReference type="PROSITE" id="PS50060">
    <property type="entry name" value="MAM_2"/>
    <property type="match status" value="2"/>
</dbReference>
<comment type="caution">
    <text evidence="3">The sequence shown here is derived from an EMBL/GenBank/DDBJ whole genome shotgun (WGS) entry which is preliminary data.</text>
</comment>
<dbReference type="EMBL" id="CAJOBC010009261">
    <property type="protein sequence ID" value="CAF3983323.1"/>
    <property type="molecule type" value="Genomic_DNA"/>
</dbReference>
<evidence type="ECO:0000259" key="2">
    <source>
        <dbReference type="PROSITE" id="PS50060"/>
    </source>
</evidence>
<dbReference type="InterPro" id="IPR051560">
    <property type="entry name" value="MAM_domain-containing"/>
</dbReference>
<dbReference type="PANTHER" id="PTHR23282">
    <property type="entry name" value="APICAL ENDOSOMAL GLYCOPROTEIN PRECURSOR"/>
    <property type="match status" value="1"/>
</dbReference>
<proteinExistence type="predicted"/>
<dbReference type="Gene3D" id="2.60.120.200">
    <property type="match status" value="2"/>
</dbReference>
<dbReference type="AlphaFoldDB" id="A0A814XSM2"/>
<dbReference type="InterPro" id="IPR013320">
    <property type="entry name" value="ConA-like_dom_sf"/>
</dbReference>
<sequence>MFFLYSALTLLSLLQRHSALRQSQLALKCDFETACTDFVIDNNWGSTDGFHPHPLAYDHTYLNATGHYLFYEPTLQPGEFSRITTKSYVESPTDKLMCLSLWYYKVRIAMSVYLVLDRGDQNDIEQQVMVIQNTTRNWTQVTVPLPSERFRIAISLNYTAGPLLLDDLSVDYCLGPLPQPQKTLYQCDFEDANDTYNIQSLPYYPYAWTRIKASDALQKEADAPPVDYTLGTAEGHYYWLDFNDKDGQKQIEGGAGYFRINKTFHFTAENETYCLNFQYFTFRRNTYYSYLNVFALLEDGNELHHLWPPRNNEHGYQ</sequence>
<evidence type="ECO:0000313" key="5">
    <source>
        <dbReference type="Proteomes" id="UP000663829"/>
    </source>
</evidence>
<dbReference type="GO" id="GO:0016020">
    <property type="term" value="C:membrane"/>
    <property type="evidence" value="ECO:0007669"/>
    <property type="project" value="InterPro"/>
</dbReference>
<dbReference type="SUPFAM" id="SSF49899">
    <property type="entry name" value="Concanavalin A-like lectins/glucanases"/>
    <property type="match status" value="2"/>
</dbReference>
<gene>
    <name evidence="3" type="ORF">GPM918_LOCUS24629</name>
    <name evidence="4" type="ORF">SRO942_LOCUS24632</name>
</gene>
<feature type="domain" description="MAM" evidence="2">
    <location>
        <begin position="185"/>
        <end position="280"/>
    </location>
</feature>
<dbReference type="Pfam" id="PF00629">
    <property type="entry name" value="MAM"/>
    <property type="match status" value="1"/>
</dbReference>
<organism evidence="3 5">
    <name type="scientific">Didymodactylos carnosus</name>
    <dbReference type="NCBI Taxonomy" id="1234261"/>
    <lineage>
        <taxon>Eukaryota</taxon>
        <taxon>Metazoa</taxon>
        <taxon>Spiralia</taxon>
        <taxon>Gnathifera</taxon>
        <taxon>Rotifera</taxon>
        <taxon>Eurotatoria</taxon>
        <taxon>Bdelloidea</taxon>
        <taxon>Philodinida</taxon>
        <taxon>Philodinidae</taxon>
        <taxon>Didymodactylos</taxon>
    </lineage>
</organism>
<keyword evidence="1" id="KW-0732">Signal</keyword>
<feature type="signal peptide" evidence="1">
    <location>
        <begin position="1"/>
        <end position="19"/>
    </location>
</feature>
<dbReference type="InterPro" id="IPR000998">
    <property type="entry name" value="MAM_dom"/>
</dbReference>
<dbReference type="EMBL" id="CAJNOQ010009258">
    <property type="protein sequence ID" value="CAF1219791.1"/>
    <property type="molecule type" value="Genomic_DNA"/>
</dbReference>
<evidence type="ECO:0000313" key="4">
    <source>
        <dbReference type="EMBL" id="CAF3983323.1"/>
    </source>
</evidence>
<protein>
    <recommendedName>
        <fullName evidence="2">MAM domain-containing protein</fullName>
    </recommendedName>
</protein>
<reference evidence="3" key="1">
    <citation type="submission" date="2021-02" db="EMBL/GenBank/DDBJ databases">
        <authorList>
            <person name="Nowell W R."/>
        </authorList>
    </citation>
    <scope>NUCLEOTIDE SEQUENCE</scope>
</reference>
<feature type="domain" description="MAM" evidence="2">
    <location>
        <begin position="27"/>
        <end position="175"/>
    </location>
</feature>
<evidence type="ECO:0000313" key="3">
    <source>
        <dbReference type="EMBL" id="CAF1219791.1"/>
    </source>
</evidence>
<keyword evidence="5" id="KW-1185">Reference proteome</keyword>
<name>A0A814XSM2_9BILA</name>
<dbReference type="Proteomes" id="UP000663829">
    <property type="component" value="Unassembled WGS sequence"/>
</dbReference>
<dbReference type="OrthoDB" id="10049643at2759"/>